<evidence type="ECO:0000313" key="2">
    <source>
        <dbReference type="Proteomes" id="UP000217343"/>
    </source>
</evidence>
<proteinExistence type="predicted"/>
<dbReference type="KEGG" id="mmas:MYMAC_004393"/>
<name>A0A250JZ59_9BACT</name>
<organism evidence="1 2">
    <name type="scientific">Corallococcus macrosporus DSM 14697</name>
    <dbReference type="NCBI Taxonomy" id="1189310"/>
    <lineage>
        <taxon>Bacteria</taxon>
        <taxon>Pseudomonadati</taxon>
        <taxon>Myxococcota</taxon>
        <taxon>Myxococcia</taxon>
        <taxon>Myxococcales</taxon>
        <taxon>Cystobacterineae</taxon>
        <taxon>Myxococcaceae</taxon>
        <taxon>Corallococcus</taxon>
    </lineage>
</organism>
<dbReference type="AlphaFoldDB" id="A0A250JZ59"/>
<keyword evidence="2" id="KW-1185">Reference proteome</keyword>
<evidence type="ECO:0000313" key="1">
    <source>
        <dbReference type="EMBL" id="ATB48762.1"/>
    </source>
</evidence>
<dbReference type="RefSeq" id="WP_095959536.1">
    <property type="nucleotide sequence ID" value="NZ_CP022203.1"/>
</dbReference>
<dbReference type="EMBL" id="CP022203">
    <property type="protein sequence ID" value="ATB48762.1"/>
    <property type="molecule type" value="Genomic_DNA"/>
</dbReference>
<evidence type="ECO:0008006" key="3">
    <source>
        <dbReference type="Google" id="ProtNLM"/>
    </source>
</evidence>
<sequence>MHGLRTTKKRGGWRQWTPDEARRELAALQRSGLPLATYARQRGISDQRLRWWRERLGEWEEAAPANGPARWVPAVLRGTSAAPMPHAEGSAAVVVRLPGGCVLELLDAAALPPTWVAELVGVLAARGG</sequence>
<accession>A0A250JZ59</accession>
<dbReference type="NCBIfam" id="NF047593">
    <property type="entry name" value="IS66_ISAeme5_TnpA"/>
    <property type="match status" value="1"/>
</dbReference>
<dbReference type="Proteomes" id="UP000217343">
    <property type="component" value="Chromosome"/>
</dbReference>
<reference evidence="1 2" key="1">
    <citation type="submission" date="2017-06" db="EMBL/GenBank/DDBJ databases">
        <title>Sequencing and comparative analysis of myxobacterial genomes.</title>
        <authorList>
            <person name="Rupp O."/>
            <person name="Goesmann A."/>
            <person name="Sogaard-Andersen L."/>
        </authorList>
    </citation>
    <scope>NUCLEOTIDE SEQUENCE [LARGE SCALE GENOMIC DNA]</scope>
    <source>
        <strain evidence="1 2">DSM 14697</strain>
    </source>
</reference>
<gene>
    <name evidence="1" type="ORF">MYMAC_004393</name>
</gene>
<protein>
    <recommendedName>
        <fullName evidence="3">Transposase</fullName>
    </recommendedName>
</protein>